<feature type="region of interest" description="Disordered" evidence="3">
    <location>
        <begin position="283"/>
        <end position="370"/>
    </location>
</feature>
<dbReference type="GO" id="GO:0016925">
    <property type="term" value="P:protein sumoylation"/>
    <property type="evidence" value="ECO:0007669"/>
    <property type="project" value="TreeGrafter"/>
</dbReference>
<dbReference type="PANTHER" id="PTHR22663:SF17">
    <property type="entry name" value="RING FINGER PROTEIN NARYA-RELATED"/>
    <property type="match status" value="1"/>
</dbReference>
<dbReference type="InterPro" id="IPR001841">
    <property type="entry name" value="Znf_RING"/>
</dbReference>
<protein>
    <recommendedName>
        <fullName evidence="4">RING-type domain-containing protein</fullName>
    </recommendedName>
</protein>
<keyword evidence="2" id="KW-0175">Coiled coil</keyword>
<evidence type="ECO:0000313" key="5">
    <source>
        <dbReference type="EMBL" id="KJA27384.1"/>
    </source>
</evidence>
<dbReference type="Proteomes" id="UP000054270">
    <property type="component" value="Unassembled WGS sequence"/>
</dbReference>
<dbReference type="InterPro" id="IPR042123">
    <property type="entry name" value="Zip3/RNF212-like"/>
</dbReference>
<evidence type="ECO:0000256" key="3">
    <source>
        <dbReference type="SAM" id="MobiDB-lite"/>
    </source>
</evidence>
<feature type="compositionally biased region" description="Basic and acidic residues" evidence="3">
    <location>
        <begin position="220"/>
        <end position="230"/>
    </location>
</feature>
<organism evidence="5 6">
    <name type="scientific">Hypholoma sublateritium (strain FD-334 SS-4)</name>
    <dbReference type="NCBI Taxonomy" id="945553"/>
    <lineage>
        <taxon>Eukaryota</taxon>
        <taxon>Fungi</taxon>
        <taxon>Dikarya</taxon>
        <taxon>Basidiomycota</taxon>
        <taxon>Agaricomycotina</taxon>
        <taxon>Agaricomycetes</taxon>
        <taxon>Agaricomycetidae</taxon>
        <taxon>Agaricales</taxon>
        <taxon>Agaricineae</taxon>
        <taxon>Strophariaceae</taxon>
        <taxon>Hypholoma</taxon>
    </lineage>
</organism>
<evidence type="ECO:0000256" key="2">
    <source>
        <dbReference type="SAM" id="Coils"/>
    </source>
</evidence>
<dbReference type="Pfam" id="PF14634">
    <property type="entry name" value="zf-RING_5"/>
    <property type="match status" value="1"/>
</dbReference>
<dbReference type="PANTHER" id="PTHR22663">
    <property type="entry name" value="RING FINGER PROTEIN NARYA-RELATED"/>
    <property type="match status" value="1"/>
</dbReference>
<keyword evidence="6" id="KW-1185">Reference proteome</keyword>
<keyword evidence="1" id="KW-0469">Meiosis</keyword>
<evidence type="ECO:0000256" key="1">
    <source>
        <dbReference type="ARBA" id="ARBA00023254"/>
    </source>
</evidence>
<sequence length="416" mass="46870">MANASPEQQDFDFWEFISCARCRMPFSTENNTATVPFWLTECGHIICNNHLNPDQSCAECGSEGIHLTPLQREMEVPMSTWFQSIPLGLESIAYASKFQQEIMASQVRFHKSRHQQLRQLLERVRREIVDLKKDNNILRHENNQYRRQIGHLDSHQKISDIPNSNNKRQMLSAHQFDFSNQRPMTGSSSNSITKPSGPQRITLQHGQPLPEMSSYKQQHAQKESISRRPNDQYVPQRPQSTRSLEQYAYIPQDTKAYHSAQLTYAQNAPNLLQSTNGNLQPFHTALTSSVGPPSMSTPASSRFKPVVNPPFSNNQLQRIMGPPPTPQCTRNENGQPQAKSPTGIPSKPTYLPPSRRETNIPATPAPGQHITGAVPGRFFNLREPLRPPNSTLPTGGHRTPFISRPSLGGQQNNGFI</sequence>
<dbReference type="EMBL" id="KN817524">
    <property type="protein sequence ID" value="KJA27384.1"/>
    <property type="molecule type" value="Genomic_DNA"/>
</dbReference>
<feature type="compositionally biased region" description="Polar residues" evidence="3">
    <location>
        <begin position="327"/>
        <end position="340"/>
    </location>
</feature>
<feature type="region of interest" description="Disordered" evidence="3">
    <location>
        <begin position="385"/>
        <end position="416"/>
    </location>
</feature>
<dbReference type="OrthoDB" id="2535391at2759"/>
<evidence type="ECO:0000313" key="6">
    <source>
        <dbReference type="Proteomes" id="UP000054270"/>
    </source>
</evidence>
<dbReference type="OMA" id="RANDMAP"/>
<feature type="domain" description="RING-type" evidence="4">
    <location>
        <begin position="19"/>
        <end position="61"/>
    </location>
</feature>
<name>A0A0D2P8T5_HYPSF</name>
<dbReference type="GO" id="GO:0000795">
    <property type="term" value="C:synaptonemal complex"/>
    <property type="evidence" value="ECO:0007669"/>
    <property type="project" value="InterPro"/>
</dbReference>
<proteinExistence type="predicted"/>
<accession>A0A0D2P8T5</accession>
<gene>
    <name evidence="5" type="ORF">HYPSUDRAFT_63073</name>
</gene>
<feature type="compositionally biased region" description="Polar residues" evidence="3">
    <location>
        <begin position="283"/>
        <end position="300"/>
    </location>
</feature>
<dbReference type="GO" id="GO:0019789">
    <property type="term" value="F:SUMO transferase activity"/>
    <property type="evidence" value="ECO:0007669"/>
    <property type="project" value="InterPro"/>
</dbReference>
<dbReference type="GO" id="GO:0007131">
    <property type="term" value="P:reciprocal meiotic recombination"/>
    <property type="evidence" value="ECO:0007669"/>
    <property type="project" value="InterPro"/>
</dbReference>
<dbReference type="GO" id="GO:0007129">
    <property type="term" value="P:homologous chromosome pairing at meiosis"/>
    <property type="evidence" value="ECO:0007669"/>
    <property type="project" value="TreeGrafter"/>
</dbReference>
<evidence type="ECO:0000259" key="4">
    <source>
        <dbReference type="Pfam" id="PF14634"/>
    </source>
</evidence>
<reference evidence="6" key="1">
    <citation type="submission" date="2014-04" db="EMBL/GenBank/DDBJ databases">
        <title>Evolutionary Origins and Diversification of the Mycorrhizal Mutualists.</title>
        <authorList>
            <consortium name="DOE Joint Genome Institute"/>
            <consortium name="Mycorrhizal Genomics Consortium"/>
            <person name="Kohler A."/>
            <person name="Kuo A."/>
            <person name="Nagy L.G."/>
            <person name="Floudas D."/>
            <person name="Copeland A."/>
            <person name="Barry K.W."/>
            <person name="Cichocki N."/>
            <person name="Veneault-Fourrey C."/>
            <person name="LaButti K."/>
            <person name="Lindquist E.A."/>
            <person name="Lipzen A."/>
            <person name="Lundell T."/>
            <person name="Morin E."/>
            <person name="Murat C."/>
            <person name="Riley R."/>
            <person name="Ohm R."/>
            <person name="Sun H."/>
            <person name="Tunlid A."/>
            <person name="Henrissat B."/>
            <person name="Grigoriev I.V."/>
            <person name="Hibbett D.S."/>
            <person name="Martin F."/>
        </authorList>
    </citation>
    <scope>NUCLEOTIDE SEQUENCE [LARGE SCALE GENOMIC DNA]</scope>
    <source>
        <strain evidence="6">FD-334 SS-4</strain>
    </source>
</reference>
<feature type="region of interest" description="Disordered" evidence="3">
    <location>
        <begin position="179"/>
        <end position="242"/>
    </location>
</feature>
<dbReference type="STRING" id="945553.A0A0D2P8T5"/>
<feature type="compositionally biased region" description="Polar residues" evidence="3">
    <location>
        <begin position="179"/>
        <end position="205"/>
    </location>
</feature>
<feature type="coiled-coil region" evidence="2">
    <location>
        <begin position="107"/>
        <end position="148"/>
    </location>
</feature>
<dbReference type="AlphaFoldDB" id="A0A0D2P8T5"/>